<evidence type="ECO:0000256" key="2">
    <source>
        <dbReference type="ARBA" id="ARBA00008929"/>
    </source>
</evidence>
<accession>A0ABV3T268</accession>
<dbReference type="InterPro" id="IPR052049">
    <property type="entry name" value="Electron_transfer_protein"/>
</dbReference>
<feature type="transmembrane region" description="Helical" evidence="8">
    <location>
        <begin position="118"/>
        <end position="136"/>
    </location>
</feature>
<feature type="transmembrane region" description="Helical" evidence="8">
    <location>
        <begin position="84"/>
        <end position="106"/>
    </location>
</feature>
<evidence type="ECO:0000256" key="1">
    <source>
        <dbReference type="ARBA" id="ARBA00004651"/>
    </source>
</evidence>
<dbReference type="EMBL" id="JBFPJR010000039">
    <property type="protein sequence ID" value="MEX0429306.1"/>
    <property type="molecule type" value="Genomic_DNA"/>
</dbReference>
<name>A0ABV3T268_9ACTN</name>
<evidence type="ECO:0000256" key="3">
    <source>
        <dbReference type="ARBA" id="ARBA00022475"/>
    </source>
</evidence>
<evidence type="ECO:0000256" key="4">
    <source>
        <dbReference type="ARBA" id="ARBA00022692"/>
    </source>
</evidence>
<keyword evidence="5 8" id="KW-1133">Transmembrane helix</keyword>
<evidence type="ECO:0000313" key="10">
    <source>
        <dbReference type="Proteomes" id="UP001556631"/>
    </source>
</evidence>
<feature type="transmembrane region" description="Helical" evidence="8">
    <location>
        <begin position="183"/>
        <end position="203"/>
    </location>
</feature>
<feature type="compositionally biased region" description="Basic and acidic residues" evidence="7">
    <location>
        <begin position="14"/>
        <end position="32"/>
    </location>
</feature>
<comment type="subcellular location">
    <subcellularLocation>
        <location evidence="1">Cell membrane</location>
        <topology evidence="1">Multi-pass membrane protein</topology>
    </subcellularLocation>
</comment>
<dbReference type="PANTHER" id="PTHR34856:SF2">
    <property type="entry name" value="PROTEIN NRFD"/>
    <property type="match status" value="1"/>
</dbReference>
<reference evidence="9 10" key="1">
    <citation type="submission" date="2024-07" db="EMBL/GenBank/DDBJ databases">
        <authorList>
            <person name="Lee S."/>
            <person name="Kang M."/>
        </authorList>
    </citation>
    <scope>NUCLEOTIDE SEQUENCE [LARGE SCALE GENOMIC DNA]</scope>
    <source>
        <strain evidence="9 10">DS6</strain>
    </source>
</reference>
<protein>
    <submittedName>
        <fullName evidence="9">NrfD/PsrC family molybdoenzyme membrane anchor subunit</fullName>
    </submittedName>
</protein>
<comment type="similarity">
    <text evidence="2">Belongs to the NrfD family.</text>
</comment>
<evidence type="ECO:0000256" key="7">
    <source>
        <dbReference type="SAM" id="MobiDB-lite"/>
    </source>
</evidence>
<dbReference type="Proteomes" id="UP001556631">
    <property type="component" value="Unassembled WGS sequence"/>
</dbReference>
<proteinExistence type="inferred from homology"/>
<dbReference type="Gene3D" id="1.20.1630.10">
    <property type="entry name" value="Formate dehydrogenase/DMSO reductase domain"/>
    <property type="match status" value="1"/>
</dbReference>
<evidence type="ECO:0000256" key="5">
    <source>
        <dbReference type="ARBA" id="ARBA00022989"/>
    </source>
</evidence>
<keyword evidence="3" id="KW-1003">Cell membrane</keyword>
<dbReference type="PANTHER" id="PTHR34856">
    <property type="entry name" value="PROTEIN NRFD"/>
    <property type="match status" value="1"/>
</dbReference>
<dbReference type="RefSeq" id="WP_367995272.1">
    <property type="nucleotide sequence ID" value="NZ_JBFPJR010000039.1"/>
</dbReference>
<evidence type="ECO:0000256" key="6">
    <source>
        <dbReference type="ARBA" id="ARBA00023136"/>
    </source>
</evidence>
<keyword evidence="10" id="KW-1185">Reference proteome</keyword>
<gene>
    <name evidence="9" type="primary">nrfD</name>
    <name evidence="9" type="ORF">AB3X52_16930</name>
</gene>
<dbReference type="InterPro" id="IPR005614">
    <property type="entry name" value="NrfD-like"/>
</dbReference>
<feature type="transmembrane region" description="Helical" evidence="8">
    <location>
        <begin position="156"/>
        <end position="176"/>
    </location>
</feature>
<comment type="caution">
    <text evidence="9">The sequence shown here is derived from an EMBL/GenBank/DDBJ whole genome shotgun (WGS) entry which is preliminary data.</text>
</comment>
<evidence type="ECO:0000313" key="9">
    <source>
        <dbReference type="EMBL" id="MEX0429306.1"/>
    </source>
</evidence>
<evidence type="ECO:0000256" key="8">
    <source>
        <dbReference type="SAM" id="Phobius"/>
    </source>
</evidence>
<feature type="compositionally biased region" description="Basic residues" evidence="7">
    <location>
        <begin position="42"/>
        <end position="54"/>
    </location>
</feature>
<dbReference type="Pfam" id="PF03916">
    <property type="entry name" value="NrfD"/>
    <property type="match status" value="1"/>
</dbReference>
<sequence length="362" mass="36976">MSDQSGNESGVTREGLEHPRPGREAPADDLTVRRRGGAGGRGRGRGGGRRRRGRGERAMVPDVEFGSYYGKPVLNKPVWSAPDIAGYLFLGGLAGASSLIGAAADARGEDRLARVSKTGAAAAAVLSLSALVHDLGRPMRFLNMLRVVKVTSPMNLGAWLLSAYAPAALAAAGAALTGRFRPVGVAGTVGAAALGPAVASYTAVLLSDTAVPAWHDAHREMPFVFVGSGAMAAGGLGLLGAPVAQQGVPRRAGVLGAATEVGCLKLLEHRLGFVGEPYRQGRSGRWMKAGEGLALAGSALALLSRGEGCGRRTAGAVGGAMLLAGSACTRLGVFAAGVASAEDPRYTVGPQRERLQRRGAER</sequence>
<keyword evidence="6 8" id="KW-0472">Membrane</keyword>
<feature type="transmembrane region" description="Helical" evidence="8">
    <location>
        <begin position="223"/>
        <end position="241"/>
    </location>
</feature>
<keyword evidence="4 8" id="KW-0812">Transmembrane</keyword>
<organism evidence="9 10">
    <name type="scientific">Nocardioides eburneus</name>
    <dbReference type="NCBI Taxonomy" id="3231482"/>
    <lineage>
        <taxon>Bacteria</taxon>
        <taxon>Bacillati</taxon>
        <taxon>Actinomycetota</taxon>
        <taxon>Actinomycetes</taxon>
        <taxon>Propionibacteriales</taxon>
        <taxon>Nocardioidaceae</taxon>
        <taxon>Nocardioides</taxon>
    </lineage>
</organism>
<feature type="region of interest" description="Disordered" evidence="7">
    <location>
        <begin position="1"/>
        <end position="57"/>
    </location>
</feature>
<feature type="compositionally biased region" description="Polar residues" evidence="7">
    <location>
        <begin position="1"/>
        <end position="10"/>
    </location>
</feature>